<dbReference type="Proteomes" id="UP001144347">
    <property type="component" value="Unassembled WGS sequence"/>
</dbReference>
<organism evidence="2 3">
    <name type="scientific">Pedobacter punctiformis</name>
    <dbReference type="NCBI Taxonomy" id="3004097"/>
    <lineage>
        <taxon>Bacteria</taxon>
        <taxon>Pseudomonadati</taxon>
        <taxon>Bacteroidota</taxon>
        <taxon>Sphingobacteriia</taxon>
        <taxon>Sphingobacteriales</taxon>
        <taxon>Sphingobacteriaceae</taxon>
        <taxon>Pedobacter</taxon>
    </lineage>
</organism>
<proteinExistence type="predicted"/>
<dbReference type="Pfam" id="PF19777">
    <property type="entry name" value="DUF6263"/>
    <property type="match status" value="1"/>
</dbReference>
<evidence type="ECO:0000313" key="2">
    <source>
        <dbReference type="EMBL" id="MCZ4243434.1"/>
    </source>
</evidence>
<keyword evidence="3" id="KW-1185">Reference proteome</keyword>
<comment type="caution">
    <text evidence="2">The sequence shown here is derived from an EMBL/GenBank/DDBJ whole genome shotgun (WGS) entry which is preliminary data.</text>
</comment>
<keyword evidence="1" id="KW-0732">Signal</keyword>
<gene>
    <name evidence="2" type="ORF">O0955_05395</name>
</gene>
<reference evidence="2" key="1">
    <citation type="submission" date="2022-12" db="EMBL/GenBank/DDBJ databases">
        <title>Genome sequence of HCMS5-2.</title>
        <authorList>
            <person name="Woo H."/>
        </authorList>
    </citation>
    <scope>NUCLEOTIDE SEQUENCE</scope>
    <source>
        <strain evidence="2">HCMS5-2</strain>
    </source>
</reference>
<evidence type="ECO:0000256" key="1">
    <source>
        <dbReference type="SAM" id="SignalP"/>
    </source>
</evidence>
<protein>
    <submittedName>
        <fullName evidence="2">DUF6263 family protein</fullName>
    </submittedName>
</protein>
<dbReference type="RefSeq" id="WP_269426498.1">
    <property type="nucleotide sequence ID" value="NZ_JAPWGM010000001.1"/>
</dbReference>
<feature type="chain" id="PRO_5047137139" evidence="1">
    <location>
        <begin position="20"/>
        <end position="297"/>
    </location>
</feature>
<dbReference type="EMBL" id="JAPWGM010000001">
    <property type="protein sequence ID" value="MCZ4243434.1"/>
    <property type="molecule type" value="Genomic_DNA"/>
</dbReference>
<evidence type="ECO:0000313" key="3">
    <source>
        <dbReference type="Proteomes" id="UP001144347"/>
    </source>
</evidence>
<accession>A0ABT4L9D8</accession>
<feature type="signal peptide" evidence="1">
    <location>
        <begin position="1"/>
        <end position="19"/>
    </location>
</feature>
<name>A0ABT4L9D8_9SPHI</name>
<sequence length="297" mass="33059">MKFLTTIVLSCLISISSFAQKTYIIKQNYPVGKKYDYNITSDQIIKEKISGQEINLTQNIGTDYTFDITDGKNGDKNIKVIYNRITMKSVAMGNTMIMDSDQGNTDQKNPFAGLKGATFNMVFGVNGEIKSVTRIDEMLDRMVSKMTSDSSQVKLLKNSLSKQFNAEAMKQTMESSFKLYPGKPVKIGDSWTVDTKMQMSMPIETNTTYLLREVNDGIATLNVKGTLVSKGNFEAMGNTMETDLKGTNSGDVQLDLKTGMILNSHLRIEMFGRVKTMGQDIDFEIQGINKITGKALN</sequence>
<dbReference type="InterPro" id="IPR046230">
    <property type="entry name" value="DUF6263"/>
</dbReference>